<keyword evidence="4" id="KW-1035">Host cytoplasm</keyword>
<keyword evidence="4" id="KW-0808">Transferase</keyword>
<dbReference type="RefSeq" id="WP_262601517.1">
    <property type="nucleotide sequence ID" value="NZ_CP103300.1"/>
</dbReference>
<dbReference type="Proteomes" id="UP001163255">
    <property type="component" value="Chromosome"/>
</dbReference>
<comment type="catalytic activity">
    <reaction evidence="1">
        <text>S-ubiquitinyl-[E2 ubiquitin-conjugating enzyme]-L-cysteine + [acceptor protein]-L-lysine = [E2 ubiquitin-conjugating enzyme]-L-cysteine + N(6)-ubiquitinyl-[acceptor protein]-L-lysine.</text>
        <dbReference type="EC" id="2.3.2.27"/>
    </reaction>
</comment>
<evidence type="ECO:0000313" key="8">
    <source>
        <dbReference type="Proteomes" id="UP001163255"/>
    </source>
</evidence>
<keyword evidence="4" id="KW-0833">Ubl conjugation pathway</keyword>
<dbReference type="PROSITE" id="PS52053">
    <property type="entry name" value="NEL"/>
    <property type="match status" value="1"/>
</dbReference>
<feature type="active site" description="Glycyl thioester intermediate" evidence="4">
    <location>
        <position position="451"/>
    </location>
</feature>
<accession>A0ABY6H137</accession>
<dbReference type="InterPro" id="IPR029487">
    <property type="entry name" value="NEL_dom"/>
</dbReference>
<reference evidence="7" key="1">
    <citation type="submission" date="2022-10" db="EMBL/GenBank/DDBJ databases">
        <title>Completed Genome Sequence of two octocoral isolated bacterium, Endozoicomonas euniceicola EF212T and Endozoicomonas gorgoniicola PS125T.</title>
        <authorList>
            <person name="Chiou Y.-J."/>
            <person name="Chen Y.-H."/>
        </authorList>
    </citation>
    <scope>NUCLEOTIDE SEQUENCE</scope>
    <source>
        <strain evidence="7">EF212</strain>
    </source>
</reference>
<evidence type="ECO:0000256" key="3">
    <source>
        <dbReference type="ARBA" id="ARBA00023026"/>
    </source>
</evidence>
<dbReference type="InterPro" id="IPR018247">
    <property type="entry name" value="EF_Hand_1_Ca_BS"/>
</dbReference>
<dbReference type="Gene3D" id="3.80.10.10">
    <property type="entry name" value="Ribonuclease Inhibitor"/>
    <property type="match status" value="1"/>
</dbReference>
<dbReference type="Pfam" id="PF14496">
    <property type="entry name" value="NEL"/>
    <property type="match status" value="1"/>
</dbReference>
<keyword evidence="4" id="KW-0832">Ubl conjugation</keyword>
<name>A0ABY6H137_9GAMM</name>
<keyword evidence="8" id="KW-1185">Reference proteome</keyword>
<evidence type="ECO:0000259" key="6">
    <source>
        <dbReference type="PROSITE" id="PS52053"/>
    </source>
</evidence>
<gene>
    <name evidence="7" type="ORF">NX720_12975</name>
</gene>
<evidence type="ECO:0000256" key="1">
    <source>
        <dbReference type="ARBA" id="ARBA00000900"/>
    </source>
</evidence>
<evidence type="ECO:0000256" key="5">
    <source>
        <dbReference type="SAM" id="MobiDB-lite"/>
    </source>
</evidence>
<proteinExistence type="inferred from homology"/>
<feature type="region of interest" description="Disordered" evidence="5">
    <location>
        <begin position="23"/>
        <end position="47"/>
    </location>
</feature>
<evidence type="ECO:0000313" key="7">
    <source>
        <dbReference type="EMBL" id="UYM18772.1"/>
    </source>
</evidence>
<organism evidence="7 8">
    <name type="scientific">Endozoicomonas euniceicola</name>
    <dbReference type="NCBI Taxonomy" id="1234143"/>
    <lineage>
        <taxon>Bacteria</taxon>
        <taxon>Pseudomonadati</taxon>
        <taxon>Pseudomonadota</taxon>
        <taxon>Gammaproteobacteria</taxon>
        <taxon>Oceanospirillales</taxon>
        <taxon>Endozoicomonadaceae</taxon>
        <taxon>Endozoicomonas</taxon>
    </lineage>
</organism>
<comment type="PTM">
    <text evidence="4">Ubiquitinated in the presence of host E1 ubiquitin-activating enzyme, E2 ubiquitin-conjugating enzyme and ubiquitin.</text>
</comment>
<dbReference type="PROSITE" id="PS00018">
    <property type="entry name" value="EF_HAND_1"/>
    <property type="match status" value="1"/>
</dbReference>
<protein>
    <recommendedName>
        <fullName evidence="2">RING-type E3 ubiquitin transferase</fullName>
        <ecNumber evidence="2">2.3.2.27</ecNumber>
    </recommendedName>
</protein>
<evidence type="ECO:0000256" key="4">
    <source>
        <dbReference type="PROSITE-ProRule" id="PRU01398"/>
    </source>
</evidence>
<keyword evidence="3" id="KW-0843">Virulence</keyword>
<dbReference type="EMBL" id="CP103300">
    <property type="protein sequence ID" value="UYM18772.1"/>
    <property type="molecule type" value="Genomic_DNA"/>
</dbReference>
<comment type="similarity">
    <text evidence="4">Belongs to the LRR-containing bacterial E3 ligase family.</text>
</comment>
<feature type="compositionally biased region" description="Polar residues" evidence="5">
    <location>
        <begin position="23"/>
        <end position="41"/>
    </location>
</feature>
<feature type="domain" description="NEL" evidence="6">
    <location>
        <begin position="363"/>
        <end position="663"/>
    </location>
</feature>
<dbReference type="Gene3D" id="1.20.58.360">
    <property type="entry name" value="Shigella T3SS effector IpaH defines"/>
    <property type="match status" value="1"/>
</dbReference>
<sequence>MHTGSSNSLLPQARSLQQAFPETTTASGYEQPPTNSCSISMPDQEGKRLPAAEGAGAFSPCRDHKVTPSAPAAIYVNPNHSSAGEQAFQAFLQRHGDMISSDVEDDIPLSPDINGTQILSAEEFKDILLSGKAFASDVCYVVQSDIDLSGNTWFKTLPDNLIVLGELNLEDCYTLRSFSKNLFVQKDCRITGCFNLEALGERLIVLEDFEACECTGLTSQTASLFVRGNIDMAGCSGLKTWTGKTQCNGSINLTGCSRLECLEQIDVEGDINLSSCYQLRGLPESVEAFKAGGDIVLSGCKRISPLPEHIITPGDGSDESERYITLNDWSNVQHRYSKDQNRNKNIIFDCQPLDDAPDETFADFAEAFGFWSRSAQSGQEAPGINHLEDFDRGTLVEFMEHLTRTADYRKSSHSGLLARRVLNILPLISGASDAETRQRALDIMYYAVNSCGDRVTLALHDLEALTQLIQSEKRAQECNDPDELKSIARQMMYIGKIREYACKLANENDLDDVEVELTLHLAFQNEFNLPGRTQDIESAYCFELDEKRRKEIREAIENECTEKALEAYLQNWPTWQQFERRQNIPAFDQLPVTYVTKVRECCDLTSEETSETTEMVLLPEPEDIQVTYKALYKSYLLDGKNPYTQKALDWSKVKKIQSGSGAV</sequence>
<evidence type="ECO:0000256" key="2">
    <source>
        <dbReference type="ARBA" id="ARBA00012483"/>
    </source>
</evidence>
<dbReference type="EC" id="2.3.2.27" evidence="2"/>
<dbReference type="InterPro" id="IPR032675">
    <property type="entry name" value="LRR_dom_sf"/>
</dbReference>
<keyword evidence="4" id="KW-0964">Secreted</keyword>